<dbReference type="AlphaFoldDB" id="A0AAJ6BGU9"/>
<proteinExistence type="predicted"/>
<organism evidence="1 2">
    <name type="scientific">Candidatus Pseudobacter hemicellulosilyticus</name>
    <dbReference type="NCBI Taxonomy" id="3121375"/>
    <lineage>
        <taxon>Bacteria</taxon>
        <taxon>Pseudomonadati</taxon>
        <taxon>Bacteroidota</taxon>
        <taxon>Chitinophagia</taxon>
        <taxon>Chitinophagales</taxon>
        <taxon>Chitinophagaceae</taxon>
        <taxon>Pseudobacter</taxon>
    </lineage>
</organism>
<accession>A0AAJ6BGU9</accession>
<evidence type="ECO:0000313" key="2">
    <source>
        <dbReference type="Proteomes" id="UP001220610"/>
    </source>
</evidence>
<dbReference type="EMBL" id="CP119311">
    <property type="protein sequence ID" value="WEK34521.1"/>
    <property type="molecule type" value="Genomic_DNA"/>
</dbReference>
<reference evidence="1" key="1">
    <citation type="submission" date="2023-03" db="EMBL/GenBank/DDBJ databases">
        <title>Andean soil-derived lignocellulolytic bacterial consortium as a source of novel taxa and putative plastic-active enzymes.</title>
        <authorList>
            <person name="Diaz-Garcia L."/>
            <person name="Chuvochina M."/>
            <person name="Feuerriegel G."/>
            <person name="Bunk B."/>
            <person name="Sproer C."/>
            <person name="Streit W.R."/>
            <person name="Rodriguez L.M."/>
            <person name="Overmann J."/>
            <person name="Jimenez D.J."/>
        </authorList>
    </citation>
    <scope>NUCLEOTIDE SEQUENCE</scope>
    <source>
        <strain evidence="1">MAG 7</strain>
    </source>
</reference>
<sequence>MKKIFSFLAGLLITTNAISQWLSQSAEGKGTVLSKGATVSLDVAKTDISFSLNNLNRPVWVQGDSAVHRFFFGAALSAKNEEGIGNLFSKGDFVPSSRLTGFWGVKLLDNQPNFRKEEERLNAVLQDLTNRQVVDFQIRTASLIRLEVEERDNLAKNIRDKISSDWIEEVKTSVAAKFIAYLKKYQQNNAFVAQNVDVANIIADVIAGIKAMVKEFDIEQNKLRKELEAHYKGFVESNQTNLSVFTFGGIDASSFKRVDSIHTTDLPASFSKEEFRGGIWGIGLNYQTNRLKIGFTYAYRKTNNFSLLDKTDYTLTSMYTSGGQELKQSKEITAYTGKYGKVEVNELNLDVLYTIGLGKGADTYAMLNAYLRSNMFSRDEELLPGSFNIGVASYFFTRKSKFLGGLYVELPDVDDSYEKSKPDDKQNIRPAIRRLTFGIVGKFSINSLISWQ</sequence>
<name>A0AAJ6BGU9_9BACT</name>
<evidence type="ECO:0000313" key="1">
    <source>
        <dbReference type="EMBL" id="WEK34521.1"/>
    </source>
</evidence>
<dbReference type="Proteomes" id="UP001220610">
    <property type="component" value="Chromosome"/>
</dbReference>
<gene>
    <name evidence="1" type="ORF">P0Y53_18700</name>
</gene>
<protein>
    <submittedName>
        <fullName evidence="1">Uncharacterized protein</fullName>
    </submittedName>
</protein>